<reference evidence="2 3" key="1">
    <citation type="submission" date="2024-01" db="EMBL/GenBank/DDBJ databases">
        <title>The complete chloroplast genome sequence of Lithospermum erythrorhizon: insights into the phylogenetic relationship among Boraginaceae species and the maternal lineages of purple gromwells.</title>
        <authorList>
            <person name="Okada T."/>
            <person name="Watanabe K."/>
        </authorList>
    </citation>
    <scope>NUCLEOTIDE SEQUENCE [LARGE SCALE GENOMIC DNA]</scope>
</reference>
<evidence type="ECO:0000256" key="1">
    <source>
        <dbReference type="SAM" id="MobiDB-lite"/>
    </source>
</evidence>
<comment type="caution">
    <text evidence="2">The sequence shown here is derived from an EMBL/GenBank/DDBJ whole genome shotgun (WGS) entry which is preliminary data.</text>
</comment>
<dbReference type="AlphaFoldDB" id="A0AAV3RM83"/>
<protein>
    <submittedName>
        <fullName evidence="2">Chaperone</fullName>
    </submittedName>
</protein>
<dbReference type="Proteomes" id="UP001454036">
    <property type="component" value="Unassembled WGS sequence"/>
</dbReference>
<feature type="region of interest" description="Disordered" evidence="1">
    <location>
        <begin position="347"/>
        <end position="383"/>
    </location>
</feature>
<evidence type="ECO:0000313" key="2">
    <source>
        <dbReference type="EMBL" id="GAA0178777.1"/>
    </source>
</evidence>
<name>A0AAV3RM83_LITER</name>
<keyword evidence="3" id="KW-1185">Reference proteome</keyword>
<dbReference type="EMBL" id="BAABME010010446">
    <property type="protein sequence ID" value="GAA0178777.1"/>
    <property type="molecule type" value="Genomic_DNA"/>
</dbReference>
<accession>A0AAV3RM83</accession>
<dbReference type="PANTHER" id="PTHR33914">
    <property type="entry name" value="18S PRE-RIBOSOMAL ASSEMBLY PROTEIN GAR2-LIKE PROTEIN"/>
    <property type="match status" value="1"/>
</dbReference>
<gene>
    <name evidence="2" type="ORF">LIER_29883</name>
</gene>
<feature type="compositionally biased region" description="Polar residues" evidence="1">
    <location>
        <begin position="347"/>
        <end position="360"/>
    </location>
</feature>
<evidence type="ECO:0000313" key="3">
    <source>
        <dbReference type="Proteomes" id="UP001454036"/>
    </source>
</evidence>
<dbReference type="InterPro" id="IPR040378">
    <property type="entry name" value="BASL"/>
</dbReference>
<proteinExistence type="predicted"/>
<organism evidence="2 3">
    <name type="scientific">Lithospermum erythrorhizon</name>
    <name type="common">Purple gromwell</name>
    <name type="synonym">Lithospermum officinale var. erythrorhizon</name>
    <dbReference type="NCBI Taxonomy" id="34254"/>
    <lineage>
        <taxon>Eukaryota</taxon>
        <taxon>Viridiplantae</taxon>
        <taxon>Streptophyta</taxon>
        <taxon>Embryophyta</taxon>
        <taxon>Tracheophyta</taxon>
        <taxon>Spermatophyta</taxon>
        <taxon>Magnoliopsida</taxon>
        <taxon>eudicotyledons</taxon>
        <taxon>Gunneridae</taxon>
        <taxon>Pentapetalae</taxon>
        <taxon>asterids</taxon>
        <taxon>lamiids</taxon>
        <taxon>Boraginales</taxon>
        <taxon>Boraginaceae</taxon>
        <taxon>Boraginoideae</taxon>
        <taxon>Lithospermeae</taxon>
        <taxon>Lithospermum</taxon>
    </lineage>
</organism>
<dbReference type="PANTHER" id="PTHR33914:SF2">
    <property type="entry name" value="OS02G0582100 PROTEIN"/>
    <property type="match status" value="1"/>
</dbReference>
<dbReference type="GO" id="GO:0009786">
    <property type="term" value="P:regulation of asymmetric cell division"/>
    <property type="evidence" value="ECO:0007669"/>
    <property type="project" value="InterPro"/>
</dbReference>
<feature type="compositionally biased region" description="Basic and acidic residues" evidence="1">
    <location>
        <begin position="362"/>
        <end position="375"/>
    </location>
</feature>
<sequence>MQNVTEVLFDTGELKVGMKEKQNGVLSHSDRYCKETNSLSINMKNMQHLNCQGEEKDNSVLPERRGDGFSTTSELEHLEVVDHVIKDMESGDRDLPNGNDLGEVLYNQVGTRSSKTLTFDKKSRDKVLRDPEFKRMMTSNDCAKRDEHTLPDSGAQMITSKLIPADSSLFTDKNVMEYEVPQLIVCCKDIECQHVKDICVDKGEQLEERGLIDKHTDDFAGPHFSKPSGECGLNETTENLDSEFHIPDGTISPAQSGFSNLTADRCEAKEERKCISPLPSESECLRAGQVKENGPTPEASMPASKTNVDNKMEKYVLVEEPLVTTVLPLENFGTRSFLRSFMDSLNSQGDVDSQRRNQSMKADPKSEDAELEPDKSNQNATETTLDFCNEPTVADSRSMNNEEVSEKTWKAEDVPNHNFRNIIDPFASHVVQRSDMVEREQEYSLSNEFRNSSNPFIVSEIQSSGKERSVVDTHHETPPINVERHSRNPFGVEVQSTTIEVSTEESLPATIVNHKENFNPFAFSETESPSLDKDTENIYQVPAESPKRGTNNPFADCEVKSADMDKNCEGIDRQPELSNKIASTNPFAMSEIHSSSKAKIIQCSDQQSELNHNGSSYNPFDNPELEGAGLEKIDGNPITVIVSAQQSFEPRDMHNHDGTPKNVSFRDQSMAGVGETSFSAVSGRITYSGPIAVSGSTSLRSDSSTTSTRSFAFPVLQSEWNSSPVRMERADRRKQRGSWKHGILCCKF</sequence>